<dbReference type="Proteomes" id="UP000631300">
    <property type="component" value="Unassembled WGS sequence"/>
</dbReference>
<evidence type="ECO:0000256" key="1">
    <source>
        <dbReference type="ARBA" id="ARBA00004651"/>
    </source>
</evidence>
<keyword evidence="3 7" id="KW-0812">Transmembrane</keyword>
<feature type="transmembrane region" description="Helical" evidence="7">
    <location>
        <begin position="168"/>
        <end position="187"/>
    </location>
</feature>
<keyword evidence="4 7" id="KW-1133">Transmembrane helix</keyword>
<dbReference type="RefSeq" id="WP_189404089.1">
    <property type="nucleotide sequence ID" value="NZ_BMXP01000002.1"/>
</dbReference>
<dbReference type="PANTHER" id="PTHR33545">
    <property type="entry name" value="UPF0750 MEMBRANE PROTEIN YITT-RELATED"/>
    <property type="match status" value="1"/>
</dbReference>
<gene>
    <name evidence="8" type="ORF">GCM10007391_10370</name>
</gene>
<keyword evidence="5 7" id="KW-0472">Membrane</keyword>
<accession>A0A918JJW7</accession>
<keyword evidence="2" id="KW-1003">Cell membrane</keyword>
<dbReference type="InterPro" id="IPR003740">
    <property type="entry name" value="YitT"/>
</dbReference>
<dbReference type="GO" id="GO:0005886">
    <property type="term" value="C:plasma membrane"/>
    <property type="evidence" value="ECO:0007669"/>
    <property type="project" value="UniProtKB-SubCell"/>
</dbReference>
<comment type="caution">
    <text evidence="8">The sequence shown here is derived from an EMBL/GenBank/DDBJ whole genome shotgun (WGS) entry which is preliminary data.</text>
</comment>
<evidence type="ECO:0000256" key="3">
    <source>
        <dbReference type="ARBA" id="ARBA00022692"/>
    </source>
</evidence>
<name>A0A918JJW7_9ALTE</name>
<protein>
    <submittedName>
        <fullName evidence="8">Membrane protein</fullName>
    </submittedName>
</protein>
<dbReference type="Pfam" id="PF02588">
    <property type="entry name" value="YitT_membrane"/>
    <property type="match status" value="1"/>
</dbReference>
<evidence type="ECO:0000256" key="6">
    <source>
        <dbReference type="SAM" id="MobiDB-lite"/>
    </source>
</evidence>
<dbReference type="AlphaFoldDB" id="A0A918JJW7"/>
<proteinExistence type="predicted"/>
<organism evidence="8 9">
    <name type="scientific">Alteromonas halophila</name>
    <dbReference type="NCBI Taxonomy" id="516698"/>
    <lineage>
        <taxon>Bacteria</taxon>
        <taxon>Pseudomonadati</taxon>
        <taxon>Pseudomonadota</taxon>
        <taxon>Gammaproteobacteria</taxon>
        <taxon>Alteromonadales</taxon>
        <taxon>Alteromonadaceae</taxon>
        <taxon>Alteromonas/Salinimonas group</taxon>
        <taxon>Alteromonas</taxon>
    </lineage>
</organism>
<feature type="compositionally biased region" description="Polar residues" evidence="6">
    <location>
        <begin position="204"/>
        <end position="221"/>
    </location>
</feature>
<sequence>MPIAKHSVFEDMFALVCAGLFVAFGVHLFQSQDLMVGGAAGLALLGTHALPVSFGTIFFLINIPFYALAWTQISKRFTFNTFISVTTVSVLTEQVHRVVDISHINPFFAAVFGGILIGMGMLIMFRHSSSLGGLGILAFFLQGRYNIRAGYFQLGVDCIILLSSLYFIAWPLVAISILAAFCLNMVITLNHRPERYAPPKKTAPRQQSELQANATMHPQNS</sequence>
<feature type="transmembrane region" description="Helical" evidence="7">
    <location>
        <begin position="12"/>
        <end position="29"/>
    </location>
</feature>
<dbReference type="PANTHER" id="PTHR33545:SF5">
    <property type="entry name" value="UPF0750 MEMBRANE PROTEIN YITT"/>
    <property type="match status" value="1"/>
</dbReference>
<feature type="transmembrane region" description="Helical" evidence="7">
    <location>
        <begin position="107"/>
        <end position="125"/>
    </location>
</feature>
<feature type="transmembrane region" description="Helical" evidence="7">
    <location>
        <begin position="49"/>
        <end position="70"/>
    </location>
</feature>
<evidence type="ECO:0000313" key="8">
    <source>
        <dbReference type="EMBL" id="GGW79510.1"/>
    </source>
</evidence>
<evidence type="ECO:0000256" key="7">
    <source>
        <dbReference type="SAM" id="Phobius"/>
    </source>
</evidence>
<dbReference type="EMBL" id="BMXP01000002">
    <property type="protein sequence ID" value="GGW79510.1"/>
    <property type="molecule type" value="Genomic_DNA"/>
</dbReference>
<dbReference type="InterPro" id="IPR051461">
    <property type="entry name" value="UPF0750_membrane"/>
</dbReference>
<comment type="subcellular location">
    <subcellularLocation>
        <location evidence="1">Cell membrane</location>
        <topology evidence="1">Multi-pass membrane protein</topology>
    </subcellularLocation>
</comment>
<reference evidence="8" key="2">
    <citation type="submission" date="2020-09" db="EMBL/GenBank/DDBJ databases">
        <authorList>
            <person name="Sun Q."/>
            <person name="Kim S."/>
        </authorList>
    </citation>
    <scope>NUCLEOTIDE SEQUENCE</scope>
    <source>
        <strain evidence="8">KCTC 22164</strain>
    </source>
</reference>
<feature type="region of interest" description="Disordered" evidence="6">
    <location>
        <begin position="197"/>
        <end position="221"/>
    </location>
</feature>
<reference evidence="8" key="1">
    <citation type="journal article" date="2014" name="Int. J. Syst. Evol. Microbiol.">
        <title>Complete genome sequence of Corynebacterium casei LMG S-19264T (=DSM 44701T), isolated from a smear-ripened cheese.</title>
        <authorList>
            <consortium name="US DOE Joint Genome Institute (JGI-PGF)"/>
            <person name="Walter F."/>
            <person name="Albersmeier A."/>
            <person name="Kalinowski J."/>
            <person name="Ruckert C."/>
        </authorList>
    </citation>
    <scope>NUCLEOTIDE SEQUENCE</scope>
    <source>
        <strain evidence="8">KCTC 22164</strain>
    </source>
</reference>
<evidence type="ECO:0000256" key="4">
    <source>
        <dbReference type="ARBA" id="ARBA00022989"/>
    </source>
</evidence>
<evidence type="ECO:0000256" key="5">
    <source>
        <dbReference type="ARBA" id="ARBA00023136"/>
    </source>
</evidence>
<evidence type="ECO:0000256" key="2">
    <source>
        <dbReference type="ARBA" id="ARBA00022475"/>
    </source>
</evidence>
<evidence type="ECO:0000313" key="9">
    <source>
        <dbReference type="Proteomes" id="UP000631300"/>
    </source>
</evidence>
<keyword evidence="9" id="KW-1185">Reference proteome</keyword>